<evidence type="ECO:0000259" key="3">
    <source>
        <dbReference type="Pfam" id="PF16107"/>
    </source>
</evidence>
<sequence>MKSVRSVINKNLKMLLIVAAVTAVALGGLLLLITGNQERDQVTVEPPSAASESESTEAETETSTEEAQSTQANISQRAQNLFAAKVDSLEDSAAVAQLLETIDLRKNVAAYTVRLQLEEEPKGMTITFDETVAEADKDSFDQNMQQYAELILALVADAQEVQWTYTLRSNGSNEEVTVYLNEQQATDLLKNSVKQYGESAEMVQALLNQQQQP</sequence>
<name>A0A923NLG1_9FIRM</name>
<feature type="domain" description="DUF4825" evidence="3">
    <location>
        <begin position="88"/>
        <end position="166"/>
    </location>
</feature>
<evidence type="ECO:0000313" key="5">
    <source>
        <dbReference type="Proteomes" id="UP000602647"/>
    </source>
</evidence>
<evidence type="ECO:0000256" key="2">
    <source>
        <dbReference type="SAM" id="Phobius"/>
    </source>
</evidence>
<evidence type="ECO:0000313" key="4">
    <source>
        <dbReference type="EMBL" id="MBC6680136.1"/>
    </source>
</evidence>
<protein>
    <submittedName>
        <fullName evidence="4">DUF4825 domain-containing protein</fullName>
    </submittedName>
</protein>
<accession>A0A923NLG1</accession>
<feature type="transmembrane region" description="Helical" evidence="2">
    <location>
        <begin position="12"/>
        <end position="33"/>
    </location>
</feature>
<gene>
    <name evidence="4" type="ORF">H9L42_09850</name>
</gene>
<organism evidence="4 5">
    <name type="scientific">Zhenpiania hominis</name>
    <dbReference type="NCBI Taxonomy" id="2763644"/>
    <lineage>
        <taxon>Bacteria</taxon>
        <taxon>Bacillati</taxon>
        <taxon>Bacillota</taxon>
        <taxon>Clostridia</taxon>
        <taxon>Peptostreptococcales</taxon>
        <taxon>Anaerovoracaceae</taxon>
        <taxon>Zhenpiania</taxon>
    </lineage>
</organism>
<proteinExistence type="predicted"/>
<feature type="compositionally biased region" description="Acidic residues" evidence="1">
    <location>
        <begin position="54"/>
        <end position="64"/>
    </location>
</feature>
<dbReference type="RefSeq" id="WP_187303239.1">
    <property type="nucleotide sequence ID" value="NZ_JACRYT010000010.1"/>
</dbReference>
<reference evidence="4" key="1">
    <citation type="submission" date="2020-08" db="EMBL/GenBank/DDBJ databases">
        <title>Genome public.</title>
        <authorList>
            <person name="Liu C."/>
            <person name="Sun Q."/>
        </authorList>
    </citation>
    <scope>NUCLEOTIDE SEQUENCE</scope>
    <source>
        <strain evidence="4">BX12</strain>
    </source>
</reference>
<keyword evidence="2" id="KW-1133">Transmembrane helix</keyword>
<dbReference type="EMBL" id="JACRYT010000010">
    <property type="protein sequence ID" value="MBC6680136.1"/>
    <property type="molecule type" value="Genomic_DNA"/>
</dbReference>
<evidence type="ECO:0000256" key="1">
    <source>
        <dbReference type="SAM" id="MobiDB-lite"/>
    </source>
</evidence>
<dbReference type="Proteomes" id="UP000602647">
    <property type="component" value="Unassembled WGS sequence"/>
</dbReference>
<keyword evidence="2" id="KW-0472">Membrane</keyword>
<feature type="region of interest" description="Disordered" evidence="1">
    <location>
        <begin position="41"/>
        <end position="72"/>
    </location>
</feature>
<dbReference type="Pfam" id="PF16107">
    <property type="entry name" value="DUF4825"/>
    <property type="match status" value="1"/>
</dbReference>
<comment type="caution">
    <text evidence="4">The sequence shown here is derived from an EMBL/GenBank/DDBJ whole genome shotgun (WGS) entry which is preliminary data.</text>
</comment>
<keyword evidence="5" id="KW-1185">Reference proteome</keyword>
<dbReference type="InterPro" id="IPR032250">
    <property type="entry name" value="DUF4825"/>
</dbReference>
<keyword evidence="2" id="KW-0812">Transmembrane</keyword>
<dbReference type="AlphaFoldDB" id="A0A923NLG1"/>